<evidence type="ECO:0000259" key="1">
    <source>
        <dbReference type="Pfam" id="PF10120"/>
    </source>
</evidence>
<dbReference type="SUPFAM" id="SSF53639">
    <property type="entry name" value="AraD/HMP-PK domain-like"/>
    <property type="match status" value="1"/>
</dbReference>
<dbReference type="AlphaFoldDB" id="A0A1W6JXB5"/>
<sequence length="185" mass="21223">MEERSEILVKLKEATDYFVSNDRSYLLIPEIRTNFGYALPNAESQNDVAAIPGRLTVAFNKVVYCFPPAFGASDHISRVILTAMKYNQDIRSAIDIKYYEKIVNTLNKIDPNNIYIFNRKLEPEESREKERHTMNFMVESAYRKLGKIPTFIVDLGDYGKEPTIFVLAKEPMEVAKISLGLLSFI</sequence>
<keyword evidence="2" id="KW-0808">Transferase</keyword>
<name>A0A1W6JXB5_9CREN</name>
<dbReference type="KEGG" id="aman:B6F84_02125"/>
<dbReference type="Pfam" id="PF10120">
    <property type="entry name" value="ThiN"/>
    <property type="match status" value="1"/>
</dbReference>
<dbReference type="STRING" id="282676.B6F84_02125"/>
<organism evidence="2 3">
    <name type="scientific">Acidianus manzaensis</name>
    <dbReference type="NCBI Taxonomy" id="282676"/>
    <lineage>
        <taxon>Archaea</taxon>
        <taxon>Thermoproteota</taxon>
        <taxon>Thermoprotei</taxon>
        <taxon>Sulfolobales</taxon>
        <taxon>Sulfolobaceae</taxon>
        <taxon>Acidianus</taxon>
    </lineage>
</organism>
<dbReference type="GO" id="GO:0016301">
    <property type="term" value="F:kinase activity"/>
    <property type="evidence" value="ECO:0007669"/>
    <property type="project" value="UniProtKB-KW"/>
</dbReference>
<evidence type="ECO:0000313" key="2">
    <source>
        <dbReference type="EMBL" id="ARM74941.1"/>
    </source>
</evidence>
<feature type="domain" description="Thiamine-phosphate synthase ThiN" evidence="1">
    <location>
        <begin position="11"/>
        <end position="176"/>
    </location>
</feature>
<evidence type="ECO:0000313" key="3">
    <source>
        <dbReference type="Proteomes" id="UP000193404"/>
    </source>
</evidence>
<dbReference type="Proteomes" id="UP000193404">
    <property type="component" value="Chromosome"/>
</dbReference>
<keyword evidence="2" id="KW-0418">Kinase</keyword>
<dbReference type="RefSeq" id="WP_148690696.1">
    <property type="nucleotide sequence ID" value="NZ_CP020477.1"/>
</dbReference>
<dbReference type="PANTHER" id="PTHR40730">
    <property type="entry name" value="TRANSCRIPTIONAL REGULATOR PROTEIN-LIKE PROTEIN"/>
    <property type="match status" value="1"/>
</dbReference>
<proteinExistence type="predicted"/>
<dbReference type="Gene3D" id="3.40.225.10">
    <property type="entry name" value="Class II aldolase/adducin N-terminal domain"/>
    <property type="match status" value="1"/>
</dbReference>
<dbReference type="PANTHER" id="PTHR40730:SF5">
    <property type="entry name" value="HTH CRO_C1-TYPE DOMAIN-CONTAINING PROTEIN"/>
    <property type="match status" value="1"/>
</dbReference>
<dbReference type="InterPro" id="IPR019293">
    <property type="entry name" value="ThiN"/>
</dbReference>
<dbReference type="GeneID" id="41589678"/>
<dbReference type="OrthoDB" id="26806at2157"/>
<gene>
    <name evidence="2" type="ORF">B6F84_02125</name>
</gene>
<dbReference type="EMBL" id="CP020477">
    <property type="protein sequence ID" value="ARM74941.1"/>
    <property type="molecule type" value="Genomic_DNA"/>
</dbReference>
<reference evidence="2 3" key="1">
    <citation type="submission" date="2017-03" db="EMBL/GenBank/DDBJ databases">
        <title>Sulfur activation and transportation mechanism of thermophilic Archaea Acidianus manzaensis YN-25.</title>
        <authorList>
            <person name="Ma Y."/>
            <person name="Yang Y."/>
            <person name="Xia J."/>
        </authorList>
    </citation>
    <scope>NUCLEOTIDE SEQUENCE [LARGE SCALE GENOMIC DNA]</scope>
    <source>
        <strain evidence="2 3">YN-25</strain>
    </source>
</reference>
<keyword evidence="3" id="KW-1185">Reference proteome</keyword>
<dbReference type="InterPro" id="IPR036409">
    <property type="entry name" value="Aldolase_II/adducin_N_sf"/>
</dbReference>
<protein>
    <submittedName>
        <fullName evidence="2">Phosphomethylpyrimidine kinase</fullName>
    </submittedName>
</protein>
<accession>A0A1W6JXB5</accession>